<dbReference type="PIRSF" id="PIRSF006421">
    <property type="entry name" value="UCP006421"/>
    <property type="match status" value="1"/>
</dbReference>
<proteinExistence type="predicted"/>
<dbReference type="Proteomes" id="UP000254701">
    <property type="component" value="Unassembled WGS sequence"/>
</dbReference>
<reference evidence="1 2" key="1">
    <citation type="submission" date="2018-06" db="EMBL/GenBank/DDBJ databases">
        <authorList>
            <consortium name="Pathogen Informatics"/>
            <person name="Doyle S."/>
        </authorList>
    </citation>
    <scope>NUCLEOTIDE SEQUENCE [LARGE SCALE GENOMIC DNA]</scope>
    <source>
        <strain evidence="1 2">NCTC10684</strain>
    </source>
</reference>
<dbReference type="AlphaFoldDB" id="A0A380WDV1"/>
<organism evidence="1 2">
    <name type="scientific">Aminobacter aminovorans</name>
    <name type="common">Chelatobacter heintzii</name>
    <dbReference type="NCBI Taxonomy" id="83263"/>
    <lineage>
        <taxon>Bacteria</taxon>
        <taxon>Pseudomonadati</taxon>
        <taxon>Pseudomonadota</taxon>
        <taxon>Alphaproteobacteria</taxon>
        <taxon>Hyphomicrobiales</taxon>
        <taxon>Phyllobacteriaceae</taxon>
        <taxon>Aminobacter</taxon>
    </lineage>
</organism>
<dbReference type="EMBL" id="UFSM01000001">
    <property type="protein sequence ID" value="SUU87203.1"/>
    <property type="molecule type" value="Genomic_DNA"/>
</dbReference>
<dbReference type="RefSeq" id="WP_115729743.1">
    <property type="nucleotide sequence ID" value="NZ_BAAAVY010000011.1"/>
</dbReference>
<dbReference type="OrthoDB" id="9814719at2"/>
<gene>
    <name evidence="1" type="ORF">NCTC10684_00395</name>
</gene>
<dbReference type="InterPro" id="IPR003374">
    <property type="entry name" value="ApbE-like_sf"/>
</dbReference>
<dbReference type="SUPFAM" id="SSF143631">
    <property type="entry name" value="ApbE-like"/>
    <property type="match status" value="1"/>
</dbReference>
<accession>A0A380WDV1</accession>
<evidence type="ECO:0000313" key="2">
    <source>
        <dbReference type="Proteomes" id="UP000254701"/>
    </source>
</evidence>
<evidence type="ECO:0000313" key="1">
    <source>
        <dbReference type="EMBL" id="SUU87203.1"/>
    </source>
</evidence>
<sequence length="293" mass="30815">MNGPEISWLPDRHRLHFNHGPIDLIVEAFGETEELRCAYGQAAARFQTILGELVEELAELRRPACLRPRNFDGPTARRMEAAVAPLAGQFITPMAAVAGSVADEMMAAMVAGRAIDRAYVNNGGDIALHIAQGHEVSVAIAGTGHGLADRLTIHWQDAVRGIATSGWRGRSFSLGIADAVTVLASSGAAADAAATLIANAVDLPGHAAIHRRPARDLAPDSDLGDRLVTIDVAPLAVAEIEVALDAGFSVAENLRRQGSIQTAALYLGGRTRISGTHERAVTDGVTRGEPVHA</sequence>
<protein>
    <submittedName>
        <fullName evidence="1">Uncharacterized conserved protein</fullName>
    </submittedName>
</protein>
<dbReference type="NCBIfam" id="NF003322">
    <property type="entry name" value="PRK04334.1-2"/>
    <property type="match status" value="1"/>
</dbReference>
<name>A0A380WDV1_AMIAI</name>
<dbReference type="Gene3D" id="3.10.520.10">
    <property type="entry name" value="ApbE-like domains"/>
    <property type="match status" value="1"/>
</dbReference>
<dbReference type="InterPro" id="IPR007183">
    <property type="entry name" value="UPF0280"/>
</dbReference>